<dbReference type="InterPro" id="IPR036689">
    <property type="entry name" value="ESAT-6-like_sf"/>
</dbReference>
<organism evidence="2 3">
    <name type="scientific">Streptomyces chrestomyceticus JCM 4735</name>
    <dbReference type="NCBI Taxonomy" id="1306181"/>
    <lineage>
        <taxon>Bacteria</taxon>
        <taxon>Bacillati</taxon>
        <taxon>Actinomycetota</taxon>
        <taxon>Actinomycetes</taxon>
        <taxon>Kitasatosporales</taxon>
        <taxon>Streptomycetaceae</taxon>
        <taxon>Streptomyces</taxon>
    </lineage>
</organism>
<dbReference type="SUPFAM" id="SSF140453">
    <property type="entry name" value="EsxAB dimer-like"/>
    <property type="match status" value="1"/>
</dbReference>
<feature type="compositionally biased region" description="Pro residues" evidence="1">
    <location>
        <begin position="116"/>
        <end position="127"/>
    </location>
</feature>
<name>A0A7U9KYI3_9ACTN</name>
<accession>A0A7U9KYI3</accession>
<proteinExistence type="predicted"/>
<protein>
    <recommendedName>
        <fullName evidence="4">Excreted virulence factor EspC, type VII ESX diderm</fullName>
    </recommendedName>
</protein>
<dbReference type="Proteomes" id="UP000287830">
    <property type="component" value="Unassembled WGS sequence"/>
</dbReference>
<dbReference type="GeneID" id="95623764"/>
<evidence type="ECO:0000256" key="1">
    <source>
        <dbReference type="SAM" id="MobiDB-lite"/>
    </source>
</evidence>
<gene>
    <name evidence="2" type="ORF">OEIGOIKO_04940</name>
</gene>
<dbReference type="RefSeq" id="WP_244955309.1">
    <property type="nucleotide sequence ID" value="NZ_BHZC01000001.1"/>
</dbReference>
<evidence type="ECO:0000313" key="2">
    <source>
        <dbReference type="EMBL" id="GCD37156.1"/>
    </source>
</evidence>
<feature type="region of interest" description="Disordered" evidence="1">
    <location>
        <begin position="91"/>
        <end position="135"/>
    </location>
</feature>
<dbReference type="Gene3D" id="1.10.287.1060">
    <property type="entry name" value="ESAT-6-like"/>
    <property type="match status" value="1"/>
</dbReference>
<comment type="caution">
    <text evidence="2">The sequence shown here is derived from an EMBL/GenBank/DDBJ whole genome shotgun (WGS) entry which is preliminary data.</text>
</comment>
<sequence>MGGTFQVETHELDQLLRQLSAGREDMEKALNALEHVGPKSTGSVALDHACDEFHDSWDDAIKKIAKGTQQIEEKLKATKNNYEETEKAIRDAMTKGAAPPMPGPSAPPNVGGYPAGPRPGAPAPTPSAGPGAGAR</sequence>
<reference evidence="2 3" key="1">
    <citation type="submission" date="2018-11" db="EMBL/GenBank/DDBJ databases">
        <title>Whole genome sequence of Streptomyces chrestomyceticus NBRC 13444(T).</title>
        <authorList>
            <person name="Komaki H."/>
            <person name="Tamura T."/>
        </authorList>
    </citation>
    <scope>NUCLEOTIDE SEQUENCE [LARGE SCALE GENOMIC DNA]</scope>
    <source>
        <strain evidence="2 3">NBRC 13444</strain>
    </source>
</reference>
<evidence type="ECO:0000313" key="3">
    <source>
        <dbReference type="Proteomes" id="UP000287830"/>
    </source>
</evidence>
<evidence type="ECO:0008006" key="4">
    <source>
        <dbReference type="Google" id="ProtNLM"/>
    </source>
</evidence>
<dbReference type="EMBL" id="BHZC01000001">
    <property type="protein sequence ID" value="GCD37156.1"/>
    <property type="molecule type" value="Genomic_DNA"/>
</dbReference>
<dbReference type="AlphaFoldDB" id="A0A7U9KYI3"/>